<feature type="domain" description="PiggyBac transposable element-derived protein" evidence="1">
    <location>
        <begin position="1"/>
        <end position="182"/>
    </location>
</feature>
<evidence type="ECO:0000259" key="1">
    <source>
        <dbReference type="Pfam" id="PF13843"/>
    </source>
</evidence>
<reference evidence="3" key="1">
    <citation type="submission" date="2022-11" db="UniProtKB">
        <authorList>
            <consortium name="WormBaseParasite"/>
        </authorList>
    </citation>
    <scope>IDENTIFICATION</scope>
</reference>
<dbReference type="AlphaFoldDB" id="A0A914CJA2"/>
<dbReference type="WBParaSite" id="ACRNAN_scaffold11379.g29420.t1">
    <property type="protein sequence ID" value="ACRNAN_scaffold11379.g29420.t1"/>
    <property type="gene ID" value="ACRNAN_scaffold11379.g29420"/>
</dbReference>
<dbReference type="InterPro" id="IPR029526">
    <property type="entry name" value="PGBD"/>
</dbReference>
<dbReference type="PANTHER" id="PTHR46599">
    <property type="entry name" value="PIGGYBAC TRANSPOSABLE ELEMENT-DERIVED PROTEIN 4"/>
    <property type="match status" value="1"/>
</dbReference>
<evidence type="ECO:0000313" key="3">
    <source>
        <dbReference type="WBParaSite" id="ACRNAN_scaffold11379.g29420.t1"/>
    </source>
</evidence>
<name>A0A914CJA2_9BILA</name>
<organism evidence="2 3">
    <name type="scientific">Acrobeloides nanus</name>
    <dbReference type="NCBI Taxonomy" id="290746"/>
    <lineage>
        <taxon>Eukaryota</taxon>
        <taxon>Metazoa</taxon>
        <taxon>Ecdysozoa</taxon>
        <taxon>Nematoda</taxon>
        <taxon>Chromadorea</taxon>
        <taxon>Rhabditida</taxon>
        <taxon>Tylenchina</taxon>
        <taxon>Cephalobomorpha</taxon>
        <taxon>Cephaloboidea</taxon>
        <taxon>Cephalobidae</taxon>
        <taxon>Acrobeloides</taxon>
    </lineage>
</organism>
<keyword evidence="2" id="KW-1185">Reference proteome</keyword>
<dbReference type="Proteomes" id="UP000887540">
    <property type="component" value="Unplaced"/>
</dbReference>
<proteinExistence type="predicted"/>
<protein>
    <submittedName>
        <fullName evidence="3">PiggyBac transposable element-derived protein domain-containing protein</fullName>
    </submittedName>
</protein>
<sequence>MCVDSATKYLHRARIYLGKNVETEGNLGENIIRELLGDLLGKGRKVCCDNFFTSPSLGQFLYQAKTFLIGTIRANRKGLPKGYGNQALEKGQCQFLYRNEETLVKVQAKKIKRFMVYCNYRHDADYNEKEKKPTLVTNYNKRKPHVDLFNREAEKYAYRPATRRWPMRVFHWIIDCAAINAHVLHQQHTGASSRRMFLNELADKLMEQQQQIHVNEHWSNIRFRKIAESFDELRTKTMGGSHSKLIHCKSINDDGEICNKPSRQTQECNNCHKPACPEHYVELKLCHGCEQNMKIEEPAMCKKKYHPF</sequence>
<dbReference type="PANTHER" id="PTHR46599:SF3">
    <property type="entry name" value="PIGGYBAC TRANSPOSABLE ELEMENT-DERIVED PROTEIN 4"/>
    <property type="match status" value="1"/>
</dbReference>
<evidence type="ECO:0000313" key="2">
    <source>
        <dbReference type="Proteomes" id="UP000887540"/>
    </source>
</evidence>
<accession>A0A914CJA2</accession>
<dbReference type="Pfam" id="PF13843">
    <property type="entry name" value="DDE_Tnp_1_7"/>
    <property type="match status" value="1"/>
</dbReference>